<evidence type="ECO:0000256" key="3">
    <source>
        <dbReference type="ARBA" id="ARBA00022598"/>
    </source>
</evidence>
<dbReference type="InterPro" id="IPR045851">
    <property type="entry name" value="AMP-bd_C_sf"/>
</dbReference>
<dbReference type="GO" id="GO:0043041">
    <property type="term" value="P:amino acid activation for nonribosomal peptide biosynthetic process"/>
    <property type="evidence" value="ECO:0007669"/>
    <property type="project" value="TreeGrafter"/>
</dbReference>
<dbReference type="EMBL" id="QEAQ01000118">
    <property type="protein sequence ID" value="TPX55265.1"/>
    <property type="molecule type" value="Genomic_DNA"/>
</dbReference>
<evidence type="ECO:0000259" key="4">
    <source>
        <dbReference type="PROSITE" id="PS50075"/>
    </source>
</evidence>
<dbReference type="CDD" id="cd05930">
    <property type="entry name" value="A_NRPS"/>
    <property type="match status" value="1"/>
</dbReference>
<reference evidence="5 6" key="1">
    <citation type="journal article" date="2019" name="Sci. Rep.">
        <title>Comparative genomics of chytrid fungi reveal insights into the obligate biotrophic and pathogenic lifestyle of Synchytrium endobioticum.</title>
        <authorList>
            <person name="van de Vossenberg B.T.L.H."/>
            <person name="Warris S."/>
            <person name="Nguyen H.D.T."/>
            <person name="van Gent-Pelzer M.P.E."/>
            <person name="Joly D.L."/>
            <person name="van de Geest H.C."/>
            <person name="Bonants P.J.M."/>
            <person name="Smith D.S."/>
            <person name="Levesque C.A."/>
            <person name="van der Lee T.A.J."/>
        </authorList>
    </citation>
    <scope>NUCLEOTIDE SEQUENCE [LARGE SCALE GENOMIC DNA]</scope>
    <source>
        <strain evidence="5 6">CBS 809.83</strain>
    </source>
</reference>
<dbReference type="InterPro" id="IPR009081">
    <property type="entry name" value="PP-bd_ACP"/>
</dbReference>
<evidence type="ECO:0000313" key="5">
    <source>
        <dbReference type="EMBL" id="TPX55265.1"/>
    </source>
</evidence>
<feature type="domain" description="Carrier" evidence="4">
    <location>
        <begin position="1969"/>
        <end position="2045"/>
    </location>
</feature>
<dbReference type="Pfam" id="PF00550">
    <property type="entry name" value="PP-binding"/>
    <property type="match status" value="4"/>
</dbReference>
<dbReference type="Gene3D" id="3.30.559.30">
    <property type="entry name" value="Nonribosomal peptide synthetase, condensation domain"/>
    <property type="match status" value="4"/>
</dbReference>
<dbReference type="InterPro" id="IPR000873">
    <property type="entry name" value="AMP-dep_synth/lig_dom"/>
</dbReference>
<dbReference type="Gene3D" id="1.10.1200.10">
    <property type="entry name" value="ACP-like"/>
    <property type="match status" value="4"/>
</dbReference>
<dbReference type="InterPro" id="IPR020845">
    <property type="entry name" value="AMP-binding_CS"/>
</dbReference>
<feature type="domain" description="Carrier" evidence="4">
    <location>
        <begin position="550"/>
        <end position="626"/>
    </location>
</feature>
<evidence type="ECO:0000313" key="6">
    <source>
        <dbReference type="Proteomes" id="UP000318582"/>
    </source>
</evidence>
<keyword evidence="6" id="KW-1185">Reference proteome</keyword>
<accession>A0A507DVP6</accession>
<dbReference type="STRING" id="109895.A0A507DVP6"/>
<dbReference type="InterPro" id="IPR023213">
    <property type="entry name" value="CAT-like_dom_sf"/>
</dbReference>
<feature type="domain" description="Carrier" evidence="4">
    <location>
        <begin position="2059"/>
        <end position="2135"/>
    </location>
</feature>
<gene>
    <name evidence="5" type="ORF">PhCBS80983_g05468</name>
</gene>
<dbReference type="Pfam" id="PF00501">
    <property type="entry name" value="AMP-binding"/>
    <property type="match status" value="2"/>
</dbReference>
<dbReference type="Pfam" id="PF00668">
    <property type="entry name" value="Condensation"/>
    <property type="match status" value="6"/>
</dbReference>
<name>A0A507DVP6_9FUNG</name>
<dbReference type="InterPro" id="IPR020806">
    <property type="entry name" value="PKS_PP-bd"/>
</dbReference>
<evidence type="ECO:0000256" key="1">
    <source>
        <dbReference type="ARBA" id="ARBA00022450"/>
    </source>
</evidence>
<keyword evidence="1" id="KW-0596">Phosphopantetheine</keyword>
<dbReference type="GO" id="GO:0005737">
    <property type="term" value="C:cytoplasm"/>
    <property type="evidence" value="ECO:0007669"/>
    <property type="project" value="TreeGrafter"/>
</dbReference>
<dbReference type="SUPFAM" id="SSF52777">
    <property type="entry name" value="CoA-dependent acyltransferases"/>
    <property type="match status" value="9"/>
</dbReference>
<comment type="caution">
    <text evidence="5">The sequence shown here is derived from an EMBL/GenBank/DDBJ whole genome shotgun (WGS) entry which is preliminary data.</text>
</comment>
<dbReference type="SMART" id="SM00823">
    <property type="entry name" value="PKS_PP"/>
    <property type="match status" value="4"/>
</dbReference>
<dbReference type="Proteomes" id="UP000318582">
    <property type="component" value="Unassembled WGS sequence"/>
</dbReference>
<dbReference type="GO" id="GO:0044550">
    <property type="term" value="P:secondary metabolite biosynthetic process"/>
    <property type="evidence" value="ECO:0007669"/>
    <property type="project" value="TreeGrafter"/>
</dbReference>
<keyword evidence="2" id="KW-0597">Phosphoprotein</keyword>
<dbReference type="GO" id="GO:0016874">
    <property type="term" value="F:ligase activity"/>
    <property type="evidence" value="ECO:0007669"/>
    <property type="project" value="UniProtKB-KW"/>
</dbReference>
<organism evidence="5 6">
    <name type="scientific">Powellomyces hirtus</name>
    <dbReference type="NCBI Taxonomy" id="109895"/>
    <lineage>
        <taxon>Eukaryota</taxon>
        <taxon>Fungi</taxon>
        <taxon>Fungi incertae sedis</taxon>
        <taxon>Chytridiomycota</taxon>
        <taxon>Chytridiomycota incertae sedis</taxon>
        <taxon>Chytridiomycetes</taxon>
        <taxon>Spizellomycetales</taxon>
        <taxon>Powellomycetaceae</taxon>
        <taxon>Powellomyces</taxon>
    </lineage>
</organism>
<dbReference type="InterPro" id="IPR036736">
    <property type="entry name" value="ACP-like_sf"/>
</dbReference>
<dbReference type="PANTHER" id="PTHR45527:SF1">
    <property type="entry name" value="FATTY ACID SYNTHASE"/>
    <property type="match status" value="1"/>
</dbReference>
<dbReference type="SUPFAM" id="SSF56801">
    <property type="entry name" value="Acetyl-CoA synthetase-like"/>
    <property type="match status" value="2"/>
</dbReference>
<feature type="domain" description="Carrier" evidence="4">
    <location>
        <begin position="2145"/>
        <end position="2218"/>
    </location>
</feature>
<dbReference type="InterPro" id="IPR042099">
    <property type="entry name" value="ANL_N_sf"/>
</dbReference>
<dbReference type="Gene3D" id="3.30.559.10">
    <property type="entry name" value="Chloramphenicol acetyltransferase-like domain"/>
    <property type="match status" value="5"/>
</dbReference>
<evidence type="ECO:0000256" key="2">
    <source>
        <dbReference type="ARBA" id="ARBA00022553"/>
    </source>
</evidence>
<dbReference type="Gene3D" id="3.40.50.12780">
    <property type="entry name" value="N-terminal domain of ligase-like"/>
    <property type="match status" value="2"/>
</dbReference>
<dbReference type="Gene3D" id="3.30.300.30">
    <property type="match status" value="2"/>
</dbReference>
<keyword evidence="3" id="KW-0436">Ligase</keyword>
<proteinExistence type="predicted"/>
<dbReference type="PROSITE" id="PS50075">
    <property type="entry name" value="CARRIER"/>
    <property type="match status" value="4"/>
</dbReference>
<dbReference type="GO" id="GO:0031177">
    <property type="term" value="F:phosphopantetheine binding"/>
    <property type="evidence" value="ECO:0007669"/>
    <property type="project" value="InterPro"/>
</dbReference>
<dbReference type="SUPFAM" id="SSF47336">
    <property type="entry name" value="ACP-like"/>
    <property type="match status" value="4"/>
</dbReference>
<dbReference type="InterPro" id="IPR001242">
    <property type="entry name" value="Condensation_dom"/>
</dbReference>
<protein>
    <recommendedName>
        <fullName evidence="4">Carrier domain-containing protein</fullName>
    </recommendedName>
</protein>
<sequence length="3568" mass="398902">MRDVTFGANEQCAPRELSVMPLMEAWAQQFPQLTALVGTSSLSGDPVQLSYSQFNARVNQLAWLLREQENIRAGSTVAVCLTRSPELVILLWAISKTGAAYCPLDPEWPVQRLTEVLLDLDAPIVVSQPDGHPRLTAALQATNRVVLTTNRLDLHQLILQSARMSKENLLVKVKSTLALWILFSSGTTGQPKASIMSHGGMFNVIKWLHADFPLEKEATLPFKTPYTFDVSTKELYWALTSGACLAVASPEIHKEVDRLPEYLHDNNIVAVHFVPTVLDIVIDECEERKVNLKHLRYVLVGGEAIAPETINRFYRAFENAQLFNWYGPCECHGMTCGLLQPGKKITIGRPIMNTAVYILDANLQEVDPGEPGEIWIGGATVGLGYLNRPEMTREKFRANPYASDLFVQNGWLWMYRTLDMGRKLKSGDFEFLGRVLGMRLELEEIEAHLVAHELVKFAAAAVITRGERQMLVAYIVPLRPEFFEDLLSELPGFLNLRVPAAFVPRSYVQLDALPFTSHHKLDRRSLATYSMSHEIEQAREKKEEITSCASTEDHVLAVISDAWRKVLRLQPGSFGTDDKFITVGGDSISAIRIASFCRSQGLQVTVGMVLRHETIQSLADACKTLQRDETAKLPAQKEKEFMIHGPVSLTPIQRWWQSLNFIHPNAWSSTFLFTSVRPVKEESVQKMLLSLVDHHDMLRARVSKSGHLSILPIGDADIHLLLRNVECATKDAMTQVINELPSSLNLTEGPVVSAALITRLDDDTQRLAICIHHMCVDLISWRVIIEDMANLMLGKPLPDKTTSFQQWAALLLERANMERGITWPWKAQPTSTRLTAFPEKIAEATISTRQFMDIAWTEKETQLLLEAAGALEASVLQILLTGFCLAFKDAVGGTSVTIDMEGHGREPWDDRIDLSRTVGWFTTNYPVEFDISGNDRYECLNGVKANLTKVPEKGLLYGIMKYLQQHSSEAHSSEILFNYFGTLDEGDDQVDAQWRMSDEHRNGVDSMSGEELWPHRLLVEAALEARRLRAWIAFSPVVTEVELVRELSVKWQLAVMDLVTHATTAPPPTKDAISEAGWDQNRRAALLLDLQPLNLDVADIESILPCTSMQDGMIFGSIMDPSTYMVHWCAEMAKDVDIERLERSWNTIVRRHGALRSRFFAPSSAQPGCYQFVLNPEAPGAFVPITTDVVIQINAEDTFDRLIRAEQVRGFQPGVQPLRATLLTINDINGNTTMHKLLLSMSHVILDGWSLSNLLADLLRSYHSVPLPPTPTYSEIIRHVVTCNQNLALNAEQFWVAKLKDLQPAQDLALPKPAKPPRDNYATSHATFSIALDAIEIPRKAKGVTMASLYRAVWAIVLARYTSQDDVCFGVTVSGRDSEMSNIEHAIGMMINTLPFRARVSSDMPFDVFVRAIHQESMSVLEYMQTPLSNLKKWARDSGAVLFRAIFVYENYGEAFEELDSLFQNEQVVEYSDCSLVLMLRSNPASDVLQCKMLYDARIYDSQYIHTVIDEFAVLVKALEREEMWSQLLKQLPRMSDAGLQQISMLSRGEPALKGSISISQLVYQQADRTPYAIALQDDHWRLTYKEFVEAVDSLALRICELGVLPVVYTSGSTGVPKGVLCKHDSAMNLIMQRPGNLSIRSGDIVLQSLNVSFDGAMWEMLACLCNGGLLVLRSDDIVQSMKKCTVVITTPSLLTSPGLDLDPAMFPKLRLLVLVGEKVSQSIASRWGSGRVELWNGYGPTETTMISHLIRLSPSKTVTVGRPIPGTVSYIVDRDGNRVPVGAIGEILIGGVCVSGGYINQEELNSTKFVCNPWQNEDSYSTLYKSGDYGRWLEDGSVEICGRLDNLLKIRGHRVEVGEIEACMRQLDHPSKKNQRWLSNVVICVQPGRVAKLTAFVTPVVPVDMVRAAMTEKVPSYLIPGRIAAVSEFPRTANGKVDMARLMSELEQNMLRIPEETVMESAAKYDGIDVDAAAATLRNAFATALRLPEADVNLSASFFYLGGDSISALRVVTLCRHAGLQVSIQDIFKLETAYAIASKAVEKVAGSKQIDTAVGTWTTSDTRQAILRKAFANALNLAVHEIDPSTSFFFLGGDSISSLRVVSVCREAGLVISARDLFHYETVSMIAANARGSDLKSECINSDISAVDIVKKAFAAALNIPMRQIDPEASFFYLGGDSISCMHVSSICRDGGLSVSARDIFKYETANAIASIAGQSSTSVRKQPLLRNARHHEGDLDRLPLSPVQRLFFSKNMKNPNYFTQAFYFDVNMAAPINMDLFKTTWSEIERHHDAFRLRFSQDANGNWRQHLRNGVGNTGIVLLSATLSTNDVKQTSQRLQRMLDIEKGPMAVAALLYVDGRPTIMAVLHHLIVDLVSWRIILEDLSRSFRRQPLYQPTCTWEEWVTSNVVSKPASTSSFPVVGISESLRKEHMKRISKLSCLVHQSITLKEEVFCRGAKVDDILLAGLLLSYYRTTGSASLTVDVEDHGRTTDTERLDVSRTIGWFTRISHLTVGGLDDSPQQIVQLVRRLRKEAKERQPSEVDDSADLADISFNYHGKWQQLSEPDAVLTSNDDYEWDSNYMDDDEDPWYSLGVECYHEPSGLKLEFVFDPDRFFRQHIERWLDLWRDAIQEICNDKGAMPLRAYQTAYGLTEQWLKDMQLSTIDIEDVYPCTRTQEGLILSLEDDSKDYLVQLKIPIHGTLNPVRLQQAWQAMSQNHALLRTRFLITDVRTLQIVLKKMNVEWHSGSWPGADWTSHMNDFLKQDRQRGFSMQEPLSRLGVFEIGADQWMLVWTVHHCQIDGWDIPLVMNALKSHYHGVACSVQAPAFKEYVEYVNLAGCIGASRTFWSNLLSGLQPTELPSIMRKMENEMCGSQRFLRHVSKLTAAQLRQTAQRYRVTVSTLLRGAFALQLMGTEDVDDVVFGVTVNGRGVPIPGIDQMIGMCINTLPFRVKLTDRSNVEQFLRSIFATQAEVSDHEVSALADIRTWIGISDPRKHIFYSLLVYENYPSVATEGLLAPAEFEWGEVGGIEFTEFPLSLVIDHTGSDLRLQSTLTYTPEIIPQSKALSFLTGFTTLLECLCETEQNANVARILRDQSAMPAVQRSLATNSVSAWKSVVAECRTLPGIYGRMSSFLFLSSRMKSAERTIIPFVDLTHGDEMPTATRCAPSVPTSWATGDRMVSTSSEVESNFFKLSSQQLFHLSVIERGESTDPWISVSLDGSFDLTVLRECFQHSARRHLTLMLRLAYTSHGPRQTFSSDGSLIAFNWEEDASSTLPETRSPQFDLSHGPLVRIAMIANSTQDTILMLQGSAFVVDSWSLQILVLDALERYLDDSGTQPSNYPPPPAPEAFKHYLKALSDMNGRDEDFSQWVDHVLDADIAHVNPAAIAQRTIDLPDGFDDFSLIKAALSSLWKAQDSEVALVGLVLSASQSRDLEGLPHGMIWPSTGMLVLAVTKTRFEASADEALEAAASQAVLIADLPWQLEMLLDDNVHIIVNLKGYEMLEMIRFPSIVTNCKVLGEPADRYPAAVYLTYDSSESVTIRSTPVFAESLMRDIHMHKSRPADTHAR</sequence>
<dbReference type="PROSITE" id="PS00455">
    <property type="entry name" value="AMP_BINDING"/>
    <property type="match status" value="1"/>
</dbReference>
<dbReference type="PANTHER" id="PTHR45527">
    <property type="entry name" value="NONRIBOSOMAL PEPTIDE SYNTHETASE"/>
    <property type="match status" value="1"/>
</dbReference>